<dbReference type="OrthoDB" id="9760240at2"/>
<dbReference type="PANTHER" id="PTHR36453">
    <property type="entry name" value="SECRETED PROTEIN-RELATED"/>
    <property type="match status" value="1"/>
</dbReference>
<dbReference type="EMBL" id="OKRB01000091">
    <property type="protein sequence ID" value="SPE22477.1"/>
    <property type="molecule type" value="Genomic_DNA"/>
</dbReference>
<evidence type="ECO:0000256" key="1">
    <source>
        <dbReference type="SAM" id="SignalP"/>
    </source>
</evidence>
<accession>A0A2N9LGU0</accession>
<dbReference type="Gene3D" id="2.160.20.10">
    <property type="entry name" value="Single-stranded right-handed beta-helix, Pectin lyase-like"/>
    <property type="match status" value="2"/>
</dbReference>
<dbReference type="SUPFAM" id="SSF51126">
    <property type="entry name" value="Pectin lyase-like"/>
    <property type="match status" value="1"/>
</dbReference>
<evidence type="ECO:0000313" key="2">
    <source>
        <dbReference type="EMBL" id="SPE22477.1"/>
    </source>
</evidence>
<reference evidence="3" key="1">
    <citation type="submission" date="2018-02" db="EMBL/GenBank/DDBJ databases">
        <authorList>
            <person name="Hausmann B."/>
        </authorList>
    </citation>
    <scope>NUCLEOTIDE SEQUENCE [LARGE SCALE GENOMIC DNA]</scope>
    <source>
        <strain evidence="3">Peat soil MAG SbA5</strain>
    </source>
</reference>
<feature type="chain" id="PRO_5014919031" evidence="1">
    <location>
        <begin position="21"/>
        <end position="864"/>
    </location>
</feature>
<organism evidence="2 3">
    <name type="scientific">Candidatus Sulfuritelmatomonas gaucii</name>
    <dbReference type="NCBI Taxonomy" id="2043161"/>
    <lineage>
        <taxon>Bacteria</taxon>
        <taxon>Pseudomonadati</taxon>
        <taxon>Acidobacteriota</taxon>
        <taxon>Terriglobia</taxon>
        <taxon>Terriglobales</taxon>
        <taxon>Acidobacteriaceae</taxon>
        <taxon>Candidatus Sulfuritelmatomonas</taxon>
    </lineage>
</organism>
<dbReference type="InterPro" id="IPR012334">
    <property type="entry name" value="Pectin_lyas_fold"/>
</dbReference>
<sequence length="864" mass="94644">MSVSKYTVILALLAMVPALRAEGALGGDSSVAKIYVSPAGNNNWSGLLPAPNAAKTDGPFRTFDHARLYVEGLDKLKLSQVVVQFREGIYTLTQPVNFVAADSGSAATEIVYENYPGETPIISGGMRVTGWVNVGDNKWQVMLPAGTAKFENLYYNGARRLRPRVGGYLGTYFRFLEPIYLTKMEHDLELQQFPDRTDNCPHVDTSGDNHDGEYECFDRFTYDVDPKDNNNPHPESWTNLAPSYENFCKANEGAPSQLGEIEILDFEQFSTSKLPVSCIDTANRIIYLTGTTATPGGPHSSEVGFIKNDRYLVENVENALTEPGQWYLDPKTLQLTYLSQGNEDPNRDAVVVPQALQLLIASGLHDVTFRGLTFQHDNYVLPYPAGHKSTELEPDIPAAVSFQNSSRITFDSDTVRQIGGVGLDFISCVTDPSSDTNNSEAPFPECVSPIPNPSVEGNVIENSAFYDIGALGVRIGDPYLATDEDWNVPAWNVVENNVVEGYGRTVPASFGIGQGFGHNNLYTHNDVYDGYHCAISLSQNAGNTDKPNGVGEAYNTISFNHVYNLLQGIMNDGGSIRVDAGVEQYTAPGNRIWNNKIHDVTDSSIIDPNGYGGHGIYMDNQTGLVDVENNLVYRVSDAAIYTPHGPQQVENANLIKNNILAYARVGMIEEGDSYLNGVPTSAANVPRAFVVTNNLMYFDRNINSTSPFDGVATLAPFNVDTGCTYTPFAYPLYQEFESNLYWRTDGTFASDPNAFVLQTTAATSGAKEPCSGDASLPIPAGYTPNSFSQWQTSVGEDKHSAVKDPHFARSAYPYDNYSLLGWPGVGFLPFDPNEAGRYLWYPRIEPPAIAPTFVTANYNPATDY</sequence>
<dbReference type="Proteomes" id="UP000239735">
    <property type="component" value="Unassembled WGS sequence"/>
</dbReference>
<dbReference type="InterPro" id="IPR011050">
    <property type="entry name" value="Pectin_lyase_fold/virulence"/>
</dbReference>
<dbReference type="InterPro" id="IPR006626">
    <property type="entry name" value="PbH1"/>
</dbReference>
<keyword evidence="1" id="KW-0732">Signal</keyword>
<protein>
    <submittedName>
        <fullName evidence="2">Uncharacterized protein</fullName>
    </submittedName>
</protein>
<feature type="signal peptide" evidence="1">
    <location>
        <begin position="1"/>
        <end position="20"/>
    </location>
</feature>
<gene>
    <name evidence="2" type="ORF">SBA5_340004</name>
</gene>
<dbReference type="PANTHER" id="PTHR36453:SF1">
    <property type="entry name" value="RIGHT HANDED BETA HELIX DOMAIN-CONTAINING PROTEIN"/>
    <property type="match status" value="1"/>
</dbReference>
<evidence type="ECO:0000313" key="3">
    <source>
        <dbReference type="Proteomes" id="UP000239735"/>
    </source>
</evidence>
<proteinExistence type="predicted"/>
<dbReference type="SMART" id="SM00710">
    <property type="entry name" value="PbH1"/>
    <property type="match status" value="4"/>
</dbReference>
<dbReference type="AlphaFoldDB" id="A0A2N9LGU0"/>
<name>A0A2N9LGU0_9BACT</name>